<organism evidence="1 2">
    <name type="scientific">Winogradskyella epiphytica</name>
    <dbReference type="NCBI Taxonomy" id="262005"/>
    <lineage>
        <taxon>Bacteria</taxon>
        <taxon>Pseudomonadati</taxon>
        <taxon>Bacteroidota</taxon>
        <taxon>Flavobacteriia</taxon>
        <taxon>Flavobacteriales</taxon>
        <taxon>Flavobacteriaceae</taxon>
        <taxon>Winogradskyella</taxon>
    </lineage>
</organism>
<dbReference type="NCBIfam" id="TIGR02436">
    <property type="entry name" value="four helix bundle protein"/>
    <property type="match status" value="1"/>
</dbReference>
<dbReference type="EMBL" id="QJTD01000001">
    <property type="protein sequence ID" value="PYE82714.1"/>
    <property type="molecule type" value="Genomic_DNA"/>
</dbReference>
<dbReference type="PANTHER" id="PTHR38471">
    <property type="entry name" value="FOUR HELIX BUNDLE PROTEIN"/>
    <property type="match status" value="1"/>
</dbReference>
<dbReference type="AlphaFoldDB" id="A0A2V4Y1M0"/>
<dbReference type="CDD" id="cd16377">
    <property type="entry name" value="23S_rRNA_IVP_like"/>
    <property type="match status" value="1"/>
</dbReference>
<dbReference type="Proteomes" id="UP000248054">
    <property type="component" value="Unassembled WGS sequence"/>
</dbReference>
<comment type="caution">
    <text evidence="1">The sequence shown here is derived from an EMBL/GenBank/DDBJ whole genome shotgun (WGS) entry which is preliminary data.</text>
</comment>
<accession>A0A2V4Y1M0</accession>
<dbReference type="RefSeq" id="WP_110473721.1">
    <property type="nucleotide sequence ID" value="NZ_BMWQ01000001.1"/>
</dbReference>
<reference evidence="1 2" key="1">
    <citation type="submission" date="2018-06" db="EMBL/GenBank/DDBJ databases">
        <title>Genomic Encyclopedia of Type Strains, Phase III (KMG-III): the genomes of soil and plant-associated and newly described type strains.</title>
        <authorList>
            <person name="Whitman W."/>
        </authorList>
    </citation>
    <scope>NUCLEOTIDE SEQUENCE [LARGE SCALE GENOMIC DNA]</scope>
    <source>
        <strain evidence="1 2">CECT 7945</strain>
    </source>
</reference>
<dbReference type="Pfam" id="PF05635">
    <property type="entry name" value="23S_rRNA_IVP"/>
    <property type="match status" value="1"/>
</dbReference>
<dbReference type="SUPFAM" id="SSF158446">
    <property type="entry name" value="IVS-encoded protein-like"/>
    <property type="match status" value="1"/>
</dbReference>
<keyword evidence="2" id="KW-1185">Reference proteome</keyword>
<dbReference type="PANTHER" id="PTHR38471:SF2">
    <property type="entry name" value="FOUR HELIX BUNDLE PROTEIN"/>
    <property type="match status" value="1"/>
</dbReference>
<protein>
    <submittedName>
        <fullName evidence="1">Four helix bundle protein</fullName>
    </submittedName>
</protein>
<dbReference type="Gene3D" id="1.20.1440.60">
    <property type="entry name" value="23S rRNA-intervening sequence"/>
    <property type="match status" value="1"/>
</dbReference>
<sequence>MTHKDLEVYKLSLDLVEQIYALTKEFPASEDFGLTSQLRRAAVSLPSNIAEGSSRGSTKDFIRFLNIASGSLSEIETQLVIAERIGYITFSEALQNSIITIRKMLYRLKQALNKKLSQ</sequence>
<evidence type="ECO:0000313" key="1">
    <source>
        <dbReference type="EMBL" id="PYE82714.1"/>
    </source>
</evidence>
<proteinExistence type="predicted"/>
<dbReference type="InterPro" id="IPR012657">
    <property type="entry name" value="23S_rRNA-intervening_sequence"/>
</dbReference>
<dbReference type="OrthoDB" id="9811959at2"/>
<evidence type="ECO:0000313" key="2">
    <source>
        <dbReference type="Proteomes" id="UP000248054"/>
    </source>
</evidence>
<name>A0A2V4Y1M0_9FLAO</name>
<gene>
    <name evidence="1" type="ORF">DFQ11_101139</name>
</gene>
<dbReference type="InterPro" id="IPR036583">
    <property type="entry name" value="23S_rRNA_IVS_sf"/>
</dbReference>